<dbReference type="GO" id="GO:0035613">
    <property type="term" value="F:RNA stem-loop binding"/>
    <property type="evidence" value="ECO:0007669"/>
    <property type="project" value="TreeGrafter"/>
</dbReference>
<dbReference type="GO" id="GO:0008270">
    <property type="term" value="F:zinc ion binding"/>
    <property type="evidence" value="ECO:0007669"/>
    <property type="project" value="UniProtKB-KW"/>
</dbReference>
<dbReference type="PANTHER" id="PTHR41694">
    <property type="entry name" value="ENDOGENOUS RETROVIRUS GROUP K MEMBER POL PROTEIN"/>
    <property type="match status" value="1"/>
</dbReference>
<dbReference type="PROSITE" id="PS50876">
    <property type="entry name" value="ZF_INTEGRASE"/>
    <property type="match status" value="1"/>
</dbReference>
<evidence type="ECO:0000256" key="3">
    <source>
        <dbReference type="ARBA" id="ARBA00022722"/>
    </source>
</evidence>
<feature type="domain" description="RNase H type-1" evidence="10">
    <location>
        <begin position="1"/>
        <end position="81"/>
    </location>
</feature>
<evidence type="ECO:0000259" key="9">
    <source>
        <dbReference type="PROSITE" id="PS50876"/>
    </source>
</evidence>
<evidence type="ECO:0000256" key="1">
    <source>
        <dbReference type="ARBA" id="ARBA00022679"/>
    </source>
</evidence>
<protein>
    <submittedName>
        <fullName evidence="11">POK18 protein</fullName>
    </submittedName>
</protein>
<evidence type="ECO:0000256" key="2">
    <source>
        <dbReference type="ARBA" id="ARBA00022695"/>
    </source>
</evidence>
<feature type="domain" description="Integrase-type" evidence="9">
    <location>
        <begin position="83"/>
        <end position="124"/>
    </location>
</feature>
<evidence type="ECO:0000259" key="10">
    <source>
        <dbReference type="PROSITE" id="PS50879"/>
    </source>
</evidence>
<keyword evidence="6" id="KW-0378">Hydrolase</keyword>
<evidence type="ECO:0000256" key="7">
    <source>
        <dbReference type="ARBA" id="ARBA00022918"/>
    </source>
</evidence>
<evidence type="ECO:0000256" key="6">
    <source>
        <dbReference type="ARBA" id="ARBA00022801"/>
    </source>
</evidence>
<dbReference type="Proteomes" id="UP000574691">
    <property type="component" value="Unassembled WGS sequence"/>
</dbReference>
<keyword evidence="7" id="KW-0695">RNA-directed DNA polymerase</keyword>
<dbReference type="Gene3D" id="3.30.420.10">
    <property type="entry name" value="Ribonuclease H-like superfamily/Ribonuclease H"/>
    <property type="match status" value="1"/>
</dbReference>
<keyword evidence="2" id="KW-0548">Nucleotidyltransferase</keyword>
<sequence>ESPNIVTDSAYVAGLVMRLENSYLKETTNPQLFALLLRLKWLLDHRSNPYFIQHIRSRSSLPGPISQDNAEANRLAGALVLPNLFAQARLSHEFFQQNAKALQQSFQLTADQAKQIIQSCPDCQHILPALLIGVHP</sequence>
<dbReference type="InterPro" id="IPR003308">
    <property type="entry name" value="Integrase_Zn-bd_dom_N"/>
</dbReference>
<keyword evidence="5" id="KW-0255">Endonuclease</keyword>
<dbReference type="GO" id="GO:0003964">
    <property type="term" value="F:RNA-directed DNA polymerase activity"/>
    <property type="evidence" value="ECO:0007669"/>
    <property type="project" value="UniProtKB-KW"/>
</dbReference>
<accession>A0A7K4SVB8</accession>
<evidence type="ECO:0000313" key="12">
    <source>
        <dbReference type="Proteomes" id="UP000574691"/>
    </source>
</evidence>
<name>A0A7K4SVB8_9CHAR</name>
<comment type="caution">
    <text evidence="11">The sequence shown here is derived from an EMBL/GenBank/DDBJ whole genome shotgun (WGS) entry which is preliminary data.</text>
</comment>
<reference evidence="11 12" key="1">
    <citation type="submission" date="2019-09" db="EMBL/GenBank/DDBJ databases">
        <title>Bird 10,000 Genomes (B10K) Project - Family phase.</title>
        <authorList>
            <person name="Zhang G."/>
        </authorList>
    </citation>
    <scope>NUCLEOTIDE SEQUENCE [LARGE SCALE GENOMIC DNA]</scope>
    <source>
        <strain evidence="11">B10K-DU-001-64</strain>
        <tissue evidence="11">Muscle</tissue>
    </source>
</reference>
<dbReference type="AlphaFoldDB" id="A0A7K4SVB8"/>
<keyword evidence="12" id="KW-1185">Reference proteome</keyword>
<organism evidence="11 12">
    <name type="scientific">Burhinus bistriatus</name>
    <dbReference type="NCBI Taxonomy" id="240201"/>
    <lineage>
        <taxon>Eukaryota</taxon>
        <taxon>Metazoa</taxon>
        <taxon>Chordata</taxon>
        <taxon>Craniata</taxon>
        <taxon>Vertebrata</taxon>
        <taxon>Euteleostomi</taxon>
        <taxon>Archelosauria</taxon>
        <taxon>Archosauria</taxon>
        <taxon>Dinosauria</taxon>
        <taxon>Saurischia</taxon>
        <taxon>Theropoda</taxon>
        <taxon>Coelurosauria</taxon>
        <taxon>Aves</taxon>
        <taxon>Neognathae</taxon>
        <taxon>Neoaves</taxon>
        <taxon>Charadriiformes</taxon>
        <taxon>Burhinidae</taxon>
        <taxon>Burhinus</taxon>
    </lineage>
</organism>
<dbReference type="InterPro" id="IPR017856">
    <property type="entry name" value="Integrase-like_N"/>
</dbReference>
<dbReference type="InterPro" id="IPR036397">
    <property type="entry name" value="RNaseH_sf"/>
</dbReference>
<dbReference type="SUPFAM" id="SSF46919">
    <property type="entry name" value="N-terminal Zn binding domain of HIV integrase"/>
    <property type="match status" value="1"/>
</dbReference>
<dbReference type="Pfam" id="PF02022">
    <property type="entry name" value="Integrase_Zn"/>
    <property type="match status" value="1"/>
</dbReference>
<keyword evidence="8" id="KW-0862">Zinc</keyword>
<dbReference type="Gene3D" id="1.10.10.200">
    <property type="match status" value="1"/>
</dbReference>
<keyword evidence="8" id="KW-0863">Zinc-finger</keyword>
<dbReference type="PROSITE" id="PS50879">
    <property type="entry name" value="RNASE_H_1"/>
    <property type="match status" value="1"/>
</dbReference>
<evidence type="ECO:0000256" key="8">
    <source>
        <dbReference type="PROSITE-ProRule" id="PRU00450"/>
    </source>
</evidence>
<dbReference type="InterPro" id="IPR002156">
    <property type="entry name" value="RNaseH_domain"/>
</dbReference>
<feature type="non-terminal residue" evidence="11">
    <location>
        <position position="1"/>
    </location>
</feature>
<evidence type="ECO:0000256" key="5">
    <source>
        <dbReference type="ARBA" id="ARBA00022759"/>
    </source>
</evidence>
<dbReference type="EMBL" id="VYXH01003721">
    <property type="protein sequence ID" value="NWQ88862.1"/>
    <property type="molecule type" value="Genomic_DNA"/>
</dbReference>
<keyword evidence="1" id="KW-0808">Transferase</keyword>
<proteinExistence type="predicted"/>
<keyword evidence="4" id="KW-0479">Metal-binding</keyword>
<keyword evidence="3" id="KW-0540">Nuclease</keyword>
<evidence type="ECO:0000313" key="11">
    <source>
        <dbReference type="EMBL" id="NWQ88862.1"/>
    </source>
</evidence>
<feature type="non-terminal residue" evidence="11">
    <location>
        <position position="136"/>
    </location>
</feature>
<dbReference type="GO" id="GO:0004523">
    <property type="term" value="F:RNA-DNA hybrid ribonuclease activity"/>
    <property type="evidence" value="ECO:0007669"/>
    <property type="project" value="InterPro"/>
</dbReference>
<evidence type="ECO:0000256" key="4">
    <source>
        <dbReference type="ARBA" id="ARBA00022723"/>
    </source>
</evidence>
<dbReference type="PANTHER" id="PTHR41694:SF3">
    <property type="entry name" value="RNA-DIRECTED DNA POLYMERASE-RELATED"/>
    <property type="match status" value="1"/>
</dbReference>
<gene>
    <name evidence="11" type="primary">Ervk18_0</name>
    <name evidence="11" type="ORF">BURBIS_R15312</name>
</gene>